<keyword evidence="1" id="KW-1133">Transmembrane helix</keyword>
<dbReference type="EMBL" id="JBHRSU010000026">
    <property type="protein sequence ID" value="MFC3100783.1"/>
    <property type="molecule type" value="Genomic_DNA"/>
</dbReference>
<evidence type="ECO:0000313" key="3">
    <source>
        <dbReference type="Proteomes" id="UP001595378"/>
    </source>
</evidence>
<gene>
    <name evidence="2" type="ORF">ACFODK_07780</name>
</gene>
<keyword evidence="3" id="KW-1185">Reference proteome</keyword>
<proteinExistence type="predicted"/>
<organism evidence="2 3">
    <name type="scientific">Alteraurantiacibacter lauratis</name>
    <dbReference type="NCBI Taxonomy" id="2054627"/>
    <lineage>
        <taxon>Bacteria</taxon>
        <taxon>Pseudomonadati</taxon>
        <taxon>Pseudomonadota</taxon>
        <taxon>Alphaproteobacteria</taxon>
        <taxon>Sphingomonadales</taxon>
        <taxon>Erythrobacteraceae</taxon>
        <taxon>Alteraurantiacibacter</taxon>
    </lineage>
</organism>
<protein>
    <recommendedName>
        <fullName evidence="4">Pyridoxal phosphate biosynthetic protein</fullName>
    </recommendedName>
</protein>
<evidence type="ECO:0008006" key="4">
    <source>
        <dbReference type="Google" id="ProtNLM"/>
    </source>
</evidence>
<comment type="caution">
    <text evidence="2">The sequence shown here is derived from an EMBL/GenBank/DDBJ whole genome shotgun (WGS) entry which is preliminary data.</text>
</comment>
<accession>A0ABV7EFX4</accession>
<feature type="transmembrane region" description="Helical" evidence="1">
    <location>
        <begin position="41"/>
        <end position="65"/>
    </location>
</feature>
<keyword evidence="1" id="KW-0812">Transmembrane</keyword>
<sequence length="99" mass="10600">MRTVRPHDDRARAALGSLSAVGAGVAGFGAGVLFADRVPALAWPALVGGVVVHLFGMVGAMRLQSAEGYRPARLERFGYWACWLIIGALFAYAIAEWLR</sequence>
<reference evidence="3" key="1">
    <citation type="journal article" date="2019" name="Int. J. Syst. Evol. Microbiol.">
        <title>The Global Catalogue of Microorganisms (GCM) 10K type strain sequencing project: providing services to taxonomists for standard genome sequencing and annotation.</title>
        <authorList>
            <consortium name="The Broad Institute Genomics Platform"/>
            <consortium name="The Broad Institute Genome Sequencing Center for Infectious Disease"/>
            <person name="Wu L."/>
            <person name="Ma J."/>
        </authorList>
    </citation>
    <scope>NUCLEOTIDE SEQUENCE [LARGE SCALE GENOMIC DNA]</scope>
    <source>
        <strain evidence="3">KCTC 52606</strain>
    </source>
</reference>
<dbReference type="RefSeq" id="WP_336920481.1">
    <property type="nucleotide sequence ID" value="NZ_JBANRN010000018.1"/>
</dbReference>
<feature type="transmembrane region" description="Helical" evidence="1">
    <location>
        <begin position="12"/>
        <end position="35"/>
    </location>
</feature>
<dbReference type="Proteomes" id="UP001595378">
    <property type="component" value="Unassembled WGS sequence"/>
</dbReference>
<evidence type="ECO:0000313" key="2">
    <source>
        <dbReference type="EMBL" id="MFC3100783.1"/>
    </source>
</evidence>
<name>A0ABV7EFX4_9SPHN</name>
<feature type="transmembrane region" description="Helical" evidence="1">
    <location>
        <begin position="77"/>
        <end position="95"/>
    </location>
</feature>
<keyword evidence="1" id="KW-0472">Membrane</keyword>
<evidence type="ECO:0000256" key="1">
    <source>
        <dbReference type="SAM" id="Phobius"/>
    </source>
</evidence>